<dbReference type="Gene3D" id="3.30.2010.10">
    <property type="entry name" value="Metalloproteases ('zincins'), catalytic domain"/>
    <property type="match status" value="1"/>
</dbReference>
<feature type="transmembrane region" description="Helical" evidence="12">
    <location>
        <begin position="189"/>
        <end position="211"/>
    </location>
</feature>
<dbReference type="GO" id="GO:0006508">
    <property type="term" value="P:proteolysis"/>
    <property type="evidence" value="ECO:0007669"/>
    <property type="project" value="UniProtKB-KW"/>
</dbReference>
<reference evidence="14 15" key="1">
    <citation type="submission" date="2017-09" db="EMBL/GenBank/DDBJ databases">
        <title>Depth-based differentiation of microbial function through sediment-hosted aquifers and enrichment of novel symbionts in the deep terrestrial subsurface.</title>
        <authorList>
            <person name="Probst A.J."/>
            <person name="Ladd B."/>
            <person name="Jarett J.K."/>
            <person name="Geller-Mcgrath D.E."/>
            <person name="Sieber C.M."/>
            <person name="Emerson J.B."/>
            <person name="Anantharaman K."/>
            <person name="Thomas B.C."/>
            <person name="Malmstrom R."/>
            <person name="Stieglmeier M."/>
            <person name="Klingl A."/>
            <person name="Woyke T."/>
            <person name="Ryan C.M."/>
            <person name="Banfield J.F."/>
        </authorList>
    </citation>
    <scope>NUCLEOTIDE SEQUENCE [LARGE SCALE GENOMIC DNA]</scope>
    <source>
        <strain evidence="14">CG22_combo_CG10-13_8_21_14_all_42_17</strain>
    </source>
</reference>
<dbReference type="EC" id="3.4.24.-" evidence="12"/>
<evidence type="ECO:0000256" key="6">
    <source>
        <dbReference type="ARBA" id="ARBA00022723"/>
    </source>
</evidence>
<evidence type="ECO:0000313" key="15">
    <source>
        <dbReference type="Proteomes" id="UP000229794"/>
    </source>
</evidence>
<evidence type="ECO:0000256" key="10">
    <source>
        <dbReference type="ARBA" id="ARBA00023049"/>
    </source>
</evidence>
<proteinExistence type="inferred from homology"/>
<dbReference type="GO" id="GO:0008270">
    <property type="term" value="F:zinc ion binding"/>
    <property type="evidence" value="ECO:0007669"/>
    <property type="project" value="UniProtKB-UniRule"/>
</dbReference>
<dbReference type="CDD" id="cd07340">
    <property type="entry name" value="M48B_Htpx_like"/>
    <property type="match status" value="1"/>
</dbReference>
<feature type="binding site" evidence="12">
    <location>
        <position position="143"/>
    </location>
    <ligand>
        <name>Zn(2+)</name>
        <dbReference type="ChEBI" id="CHEBI:29105"/>
        <note>catalytic</note>
    </ligand>
</feature>
<name>A0A2H0BD38_9BACT</name>
<keyword evidence="4 12" id="KW-0645">Protease</keyword>
<evidence type="ECO:0000256" key="5">
    <source>
        <dbReference type="ARBA" id="ARBA00022692"/>
    </source>
</evidence>
<dbReference type="InterPro" id="IPR022919">
    <property type="entry name" value="Pept_M48_protease_HtpX"/>
</dbReference>
<protein>
    <recommendedName>
        <fullName evidence="12">Protease HtpX homolog</fullName>
        <ecNumber evidence="12">3.4.24.-</ecNumber>
    </recommendedName>
</protein>
<evidence type="ECO:0000256" key="8">
    <source>
        <dbReference type="ARBA" id="ARBA00022833"/>
    </source>
</evidence>
<dbReference type="EMBL" id="PCST01000030">
    <property type="protein sequence ID" value="PIP55592.1"/>
    <property type="molecule type" value="Genomic_DNA"/>
</dbReference>
<feature type="domain" description="Peptidase M48" evidence="13">
    <location>
        <begin position="80"/>
        <end position="296"/>
    </location>
</feature>
<evidence type="ECO:0000313" key="14">
    <source>
        <dbReference type="EMBL" id="PIP55592.1"/>
    </source>
</evidence>
<feature type="transmembrane region" description="Helical" evidence="12">
    <location>
        <begin position="153"/>
        <end position="174"/>
    </location>
</feature>
<accession>A0A2H0BD38</accession>
<comment type="similarity">
    <text evidence="2 12">Belongs to the peptidase M48B family.</text>
</comment>
<evidence type="ECO:0000256" key="7">
    <source>
        <dbReference type="ARBA" id="ARBA00022801"/>
    </source>
</evidence>
<dbReference type="GO" id="GO:0004222">
    <property type="term" value="F:metalloendopeptidase activity"/>
    <property type="evidence" value="ECO:0007669"/>
    <property type="project" value="UniProtKB-UniRule"/>
</dbReference>
<dbReference type="InterPro" id="IPR001915">
    <property type="entry name" value="Peptidase_M48"/>
</dbReference>
<keyword evidence="11 12" id="KW-0472">Membrane</keyword>
<dbReference type="GO" id="GO:0005886">
    <property type="term" value="C:plasma membrane"/>
    <property type="evidence" value="ECO:0007669"/>
    <property type="project" value="UniProtKB-SubCell"/>
</dbReference>
<dbReference type="Pfam" id="PF01435">
    <property type="entry name" value="Peptidase_M48"/>
    <property type="match status" value="1"/>
</dbReference>
<keyword evidence="7 12" id="KW-0378">Hydrolase</keyword>
<keyword evidence="5 12" id="KW-0812">Transmembrane</keyword>
<gene>
    <name evidence="12" type="primary">htpX</name>
    <name evidence="14" type="ORF">COX06_02435</name>
</gene>
<organism evidence="14 15">
    <name type="scientific">Candidatus Zambryskibacteria bacterium CG22_combo_CG10-13_8_21_14_all_42_17</name>
    <dbReference type="NCBI Taxonomy" id="1975118"/>
    <lineage>
        <taxon>Bacteria</taxon>
        <taxon>Candidatus Zambryskiibacteriota</taxon>
    </lineage>
</organism>
<evidence type="ECO:0000256" key="4">
    <source>
        <dbReference type="ARBA" id="ARBA00022670"/>
    </source>
</evidence>
<evidence type="ECO:0000259" key="13">
    <source>
        <dbReference type="Pfam" id="PF01435"/>
    </source>
</evidence>
<comment type="cofactor">
    <cofactor evidence="12">
        <name>Zn(2+)</name>
        <dbReference type="ChEBI" id="CHEBI:29105"/>
    </cofactor>
    <text evidence="12">Binds 1 zinc ion per subunit.</text>
</comment>
<evidence type="ECO:0000256" key="3">
    <source>
        <dbReference type="ARBA" id="ARBA00022475"/>
    </source>
</evidence>
<dbReference type="PANTHER" id="PTHR43221:SF1">
    <property type="entry name" value="PROTEASE HTPX"/>
    <property type="match status" value="1"/>
</dbReference>
<feature type="binding site" evidence="12">
    <location>
        <position position="220"/>
    </location>
    <ligand>
        <name>Zn(2+)</name>
        <dbReference type="ChEBI" id="CHEBI:29105"/>
        <note>catalytic</note>
    </ligand>
</feature>
<comment type="caution">
    <text evidence="14">The sequence shown here is derived from an EMBL/GenBank/DDBJ whole genome shotgun (WGS) entry which is preliminary data.</text>
</comment>
<evidence type="ECO:0000256" key="9">
    <source>
        <dbReference type="ARBA" id="ARBA00022989"/>
    </source>
</evidence>
<sequence>MTNLYTHQDKNIRKTWILMFGFLVVVMAIGWGFSWYFDSPIILYIAVVFAVLMNFFSYWYSDKIVIRMTGAKPTTRESHPDLWNIVENLSITAGLPMPKVYIVNDTAPNAFATGRDPEHAVVAATTGLLGMLNRVELEGVMAHELSHVGNRDMLVSTVAVVLVGFIAILADFFIRMSMFGGGRGERDRGGVLLLILGIVAAILAPIAAKLIHLAISRRREFLADASGALLTRYPDGLASALQKISGYKAPMQKANHATAHLYISNPFGGESTRGFINKLFMSHPPVEERIKALTGMAKVDSR</sequence>
<keyword evidence="9 12" id="KW-1133">Transmembrane helix</keyword>
<dbReference type="InterPro" id="IPR050083">
    <property type="entry name" value="HtpX_protease"/>
</dbReference>
<evidence type="ECO:0000256" key="11">
    <source>
        <dbReference type="ARBA" id="ARBA00023136"/>
    </source>
</evidence>
<feature type="transmembrane region" description="Helical" evidence="12">
    <location>
        <begin position="16"/>
        <end position="35"/>
    </location>
</feature>
<evidence type="ECO:0000256" key="12">
    <source>
        <dbReference type="HAMAP-Rule" id="MF_00188"/>
    </source>
</evidence>
<dbReference type="HAMAP" id="MF_00188">
    <property type="entry name" value="Pept_M48_protease_HtpX"/>
    <property type="match status" value="1"/>
</dbReference>
<keyword evidence="6 12" id="KW-0479">Metal-binding</keyword>
<evidence type="ECO:0000256" key="2">
    <source>
        <dbReference type="ARBA" id="ARBA00009779"/>
    </source>
</evidence>
<dbReference type="AlphaFoldDB" id="A0A2H0BD38"/>
<keyword evidence="3 12" id="KW-1003">Cell membrane</keyword>
<comment type="subcellular location">
    <subcellularLocation>
        <location evidence="1 12">Cell membrane</location>
        <topology evidence="1 12">Multi-pass membrane protein</topology>
    </subcellularLocation>
</comment>
<keyword evidence="10 12" id="KW-0482">Metalloprotease</keyword>
<feature type="active site" evidence="12">
    <location>
        <position position="144"/>
    </location>
</feature>
<dbReference type="Proteomes" id="UP000229794">
    <property type="component" value="Unassembled WGS sequence"/>
</dbReference>
<evidence type="ECO:0000256" key="1">
    <source>
        <dbReference type="ARBA" id="ARBA00004651"/>
    </source>
</evidence>
<feature type="binding site" evidence="12">
    <location>
        <position position="147"/>
    </location>
    <ligand>
        <name>Zn(2+)</name>
        <dbReference type="ChEBI" id="CHEBI:29105"/>
        <note>catalytic</note>
    </ligand>
</feature>
<keyword evidence="8 12" id="KW-0862">Zinc</keyword>
<feature type="transmembrane region" description="Helical" evidence="12">
    <location>
        <begin position="41"/>
        <end position="60"/>
    </location>
</feature>
<dbReference type="PANTHER" id="PTHR43221">
    <property type="entry name" value="PROTEASE HTPX"/>
    <property type="match status" value="1"/>
</dbReference>